<evidence type="ECO:0000313" key="2">
    <source>
        <dbReference type="Proteomes" id="UP000186698"/>
    </source>
</evidence>
<dbReference type="AlphaFoldDB" id="A0A8J0TTF4"/>
<reference evidence="3" key="1">
    <citation type="submission" date="2025-08" db="UniProtKB">
        <authorList>
            <consortium name="RefSeq"/>
        </authorList>
    </citation>
    <scope>IDENTIFICATION</scope>
    <source>
        <strain evidence="3">J_2021</strain>
        <tissue evidence="3">Erythrocytes</tissue>
    </source>
</reference>
<gene>
    <name evidence="3" type="primary">LOC108701128</name>
</gene>
<keyword evidence="1" id="KW-0175">Coiled coil</keyword>
<keyword evidence="2" id="KW-1185">Reference proteome</keyword>
<dbReference type="PANTHER" id="PTHR37558:SF1">
    <property type="entry name" value="HTH CENPB-TYPE DOMAIN-CONTAINING PROTEIN"/>
    <property type="match status" value="1"/>
</dbReference>
<dbReference type="GeneID" id="108701128"/>
<dbReference type="KEGG" id="xla:108701128"/>
<protein>
    <submittedName>
        <fullName evidence="3">Trichohyalin</fullName>
    </submittedName>
</protein>
<evidence type="ECO:0000256" key="1">
    <source>
        <dbReference type="SAM" id="Coils"/>
    </source>
</evidence>
<dbReference type="Proteomes" id="UP000186698">
    <property type="component" value="Chromosome 9_10L"/>
</dbReference>
<sequence length="263" mass="31204">MEPPVQVQSSVDLGGYCPPGSSRKRQVRFGAHHDIMLLREVIRHNPYAVRESRLAWASVAEKMNSALRGEGFEVDGRRCRERTALLLHYYKRQNFTGLRRFGTESLYMEKEDLLQEVLELESDKQVAGSEQHHRYSPQDTLAVTITDETLCRVQEEVLAPPVMETKQEEDIMEEKLNRKQECEGCCNVYARILQHLERRAEAEQRLREEELALRREELQLQRERAALERDRQEAENRERERRFELEREERQVILAILRERMMK</sequence>
<organism evidence="2 3">
    <name type="scientific">Xenopus laevis</name>
    <name type="common">African clawed frog</name>
    <dbReference type="NCBI Taxonomy" id="8355"/>
    <lineage>
        <taxon>Eukaryota</taxon>
        <taxon>Metazoa</taxon>
        <taxon>Chordata</taxon>
        <taxon>Craniata</taxon>
        <taxon>Vertebrata</taxon>
        <taxon>Euteleostomi</taxon>
        <taxon>Amphibia</taxon>
        <taxon>Batrachia</taxon>
        <taxon>Anura</taxon>
        <taxon>Pipoidea</taxon>
        <taxon>Pipidae</taxon>
        <taxon>Xenopodinae</taxon>
        <taxon>Xenopus</taxon>
        <taxon>Xenopus</taxon>
    </lineage>
</organism>
<dbReference type="RefSeq" id="XP_018090845.1">
    <property type="nucleotide sequence ID" value="XM_018235356.2"/>
</dbReference>
<feature type="coiled-coil region" evidence="1">
    <location>
        <begin position="192"/>
        <end position="251"/>
    </location>
</feature>
<dbReference type="PANTHER" id="PTHR37558">
    <property type="entry name" value="HTH CENPB-TYPE DOMAIN-CONTAINING PROTEIN"/>
    <property type="match status" value="1"/>
</dbReference>
<evidence type="ECO:0000313" key="3">
    <source>
        <dbReference type="RefSeq" id="XP_018090845.1"/>
    </source>
</evidence>
<accession>A0A8J0TTF4</accession>
<dbReference type="OrthoDB" id="120918at2759"/>
<proteinExistence type="predicted"/>
<name>A0A8J0TTF4_XENLA</name>